<organism evidence="1 2">
    <name type="scientific">Gymnopus androsaceus JB14</name>
    <dbReference type="NCBI Taxonomy" id="1447944"/>
    <lineage>
        <taxon>Eukaryota</taxon>
        <taxon>Fungi</taxon>
        <taxon>Dikarya</taxon>
        <taxon>Basidiomycota</taxon>
        <taxon>Agaricomycotina</taxon>
        <taxon>Agaricomycetes</taxon>
        <taxon>Agaricomycetidae</taxon>
        <taxon>Agaricales</taxon>
        <taxon>Marasmiineae</taxon>
        <taxon>Omphalotaceae</taxon>
        <taxon>Gymnopus</taxon>
    </lineage>
</organism>
<gene>
    <name evidence="1" type="ORF">BT96DRAFT_1007226</name>
</gene>
<keyword evidence="2" id="KW-1185">Reference proteome</keyword>
<sequence>MPSTPVVSTPMPTEWKKWTIFTGPWSATYDYSPQLPMPSMFWSPSPPAPSSSLLPPAKPLEENIFGNAWILHPGLAGIEIAVDLKLDASLGSLGKKSQSMSKDSLTQMEISNSCPPATEKRLMVVAQNSLHHIGKLVCQIHHFYKNERTKKNHLLLLTMVEHPGLAEEIGHECLEMHPDDLKFVKETPAERKFSKGLLRDLRMEFSYSPVETRPSLQAYNSHAAESSDAAEILNDPVIPGSLSSPWLSTWRSKCFTIQMQSLHLDECASPQAKDVNHNTRSVSGVTAQMASLYLEEPPLLPTAQGVNLATGASSTNNLLETLITASELLATPMDTLAHNKLFTSSTEFYQHHSVGLPSMRSLDPSEALTRLNAVANMKRVMPAYQPGCSFGRMPTPNPMRQTRSPSPSLPPTKIHQKEAQTLQLLKEQFKKYHHQVFNKDFASQMEEVQQRMLDEVNTWLERNLVTLGNLEERARERRKRQRLGGHTSDPENNHRNLLEGCMTNLYGKICALYAPLIPKEPIEVNAYCLDESTLPHKDQINQILILLAVICSLVIGLSFDQCNFLIGIAVMLVKLGMSTTGKQEFFHFPESCNNDIVGKEGTHKCGANLLTKQRDDTIQPIKPCLIPSFTDYIACCLQDPVYLNQSTEATNAALKLIRTGNASEMVQNAFKANFIQDFKGPDGKLFVNHGDKIRLAFSIHIDFFNPNHITHQGTHASIGVVLCANLALNALIRYLPEYLYQYLIPGPVEPDYDKLDHYLQPILEDSESGAAVKAGILLSVNDLPAARKAAGFLGPMSDFICTVCNLRGKHHIFNVNHDHWPRQSVKELCHSSEAYRNAQTLSERKKILQTHGV</sequence>
<protein>
    <submittedName>
        <fullName evidence="1">Uncharacterized protein</fullName>
    </submittedName>
</protein>
<dbReference type="EMBL" id="ML770009">
    <property type="protein sequence ID" value="KAE9385263.1"/>
    <property type="molecule type" value="Genomic_DNA"/>
</dbReference>
<dbReference type="Proteomes" id="UP000799118">
    <property type="component" value="Unassembled WGS sequence"/>
</dbReference>
<proteinExistence type="predicted"/>
<dbReference type="OrthoDB" id="3253623at2759"/>
<reference evidence="1" key="1">
    <citation type="journal article" date="2019" name="Environ. Microbiol.">
        <title>Fungal ecological strategies reflected in gene transcription - a case study of two litter decomposers.</title>
        <authorList>
            <person name="Barbi F."/>
            <person name="Kohler A."/>
            <person name="Barry K."/>
            <person name="Baskaran P."/>
            <person name="Daum C."/>
            <person name="Fauchery L."/>
            <person name="Ihrmark K."/>
            <person name="Kuo A."/>
            <person name="LaButti K."/>
            <person name="Lipzen A."/>
            <person name="Morin E."/>
            <person name="Grigoriev I.V."/>
            <person name="Henrissat B."/>
            <person name="Lindahl B."/>
            <person name="Martin F."/>
        </authorList>
    </citation>
    <scope>NUCLEOTIDE SEQUENCE</scope>
    <source>
        <strain evidence="1">JB14</strain>
    </source>
</reference>
<evidence type="ECO:0000313" key="2">
    <source>
        <dbReference type="Proteomes" id="UP000799118"/>
    </source>
</evidence>
<dbReference type="AlphaFoldDB" id="A0A6A4GIS8"/>
<accession>A0A6A4GIS8</accession>
<name>A0A6A4GIS8_9AGAR</name>
<evidence type="ECO:0000313" key="1">
    <source>
        <dbReference type="EMBL" id="KAE9385263.1"/>
    </source>
</evidence>